<feature type="chain" id="PRO_5019201828" evidence="1">
    <location>
        <begin position="20"/>
        <end position="158"/>
    </location>
</feature>
<evidence type="ECO:0000313" key="3">
    <source>
        <dbReference type="Proteomes" id="UP000271974"/>
    </source>
</evidence>
<protein>
    <submittedName>
        <fullName evidence="2">Uncharacterized protein</fullName>
    </submittedName>
</protein>
<sequence length="158" mass="17494">METFLDILSLCVAISAILGIESIRYNSASCHIPPSLPKATWLSTRWDDLTFTATYITVPDMNDLGKDVVFFCELNSTTKFLIRSVNVVNILGIDYDIVACLDFPQGISAVKMIYYHATSEWFLPSGATQPVQLVSPGAMKTIEDTCTMTTYRLGAHDL</sequence>
<feature type="signal peptide" evidence="1">
    <location>
        <begin position="1"/>
        <end position="19"/>
    </location>
</feature>
<proteinExistence type="predicted"/>
<evidence type="ECO:0000256" key="1">
    <source>
        <dbReference type="SAM" id="SignalP"/>
    </source>
</evidence>
<dbReference type="AlphaFoldDB" id="A0A433TDK0"/>
<accession>A0A433TDK0</accession>
<gene>
    <name evidence="2" type="ORF">EGW08_012559</name>
</gene>
<feature type="non-terminal residue" evidence="2">
    <location>
        <position position="158"/>
    </location>
</feature>
<keyword evidence="3" id="KW-1185">Reference proteome</keyword>
<dbReference type="Proteomes" id="UP000271974">
    <property type="component" value="Unassembled WGS sequence"/>
</dbReference>
<reference evidence="2 3" key="1">
    <citation type="submission" date="2019-01" db="EMBL/GenBank/DDBJ databases">
        <title>A draft genome assembly of the solar-powered sea slug Elysia chlorotica.</title>
        <authorList>
            <person name="Cai H."/>
            <person name="Li Q."/>
            <person name="Fang X."/>
            <person name="Li J."/>
            <person name="Curtis N.E."/>
            <person name="Altenburger A."/>
            <person name="Shibata T."/>
            <person name="Feng M."/>
            <person name="Maeda T."/>
            <person name="Schwartz J.A."/>
            <person name="Shigenobu S."/>
            <person name="Lundholm N."/>
            <person name="Nishiyama T."/>
            <person name="Yang H."/>
            <person name="Hasebe M."/>
            <person name="Li S."/>
            <person name="Pierce S.K."/>
            <person name="Wang J."/>
        </authorList>
    </citation>
    <scope>NUCLEOTIDE SEQUENCE [LARGE SCALE GENOMIC DNA]</scope>
    <source>
        <strain evidence="2">EC2010</strain>
        <tissue evidence="2">Whole organism of an adult</tissue>
    </source>
</reference>
<keyword evidence="1" id="KW-0732">Signal</keyword>
<organism evidence="2 3">
    <name type="scientific">Elysia chlorotica</name>
    <name type="common">Eastern emerald elysia</name>
    <name type="synonym">Sea slug</name>
    <dbReference type="NCBI Taxonomy" id="188477"/>
    <lineage>
        <taxon>Eukaryota</taxon>
        <taxon>Metazoa</taxon>
        <taxon>Spiralia</taxon>
        <taxon>Lophotrochozoa</taxon>
        <taxon>Mollusca</taxon>
        <taxon>Gastropoda</taxon>
        <taxon>Heterobranchia</taxon>
        <taxon>Euthyneura</taxon>
        <taxon>Panpulmonata</taxon>
        <taxon>Sacoglossa</taxon>
        <taxon>Placobranchoidea</taxon>
        <taxon>Plakobranchidae</taxon>
        <taxon>Elysia</taxon>
    </lineage>
</organism>
<dbReference type="EMBL" id="RQTK01000435">
    <property type="protein sequence ID" value="RUS79675.1"/>
    <property type="molecule type" value="Genomic_DNA"/>
</dbReference>
<comment type="caution">
    <text evidence="2">The sequence shown here is derived from an EMBL/GenBank/DDBJ whole genome shotgun (WGS) entry which is preliminary data.</text>
</comment>
<evidence type="ECO:0000313" key="2">
    <source>
        <dbReference type="EMBL" id="RUS79675.1"/>
    </source>
</evidence>
<name>A0A433TDK0_ELYCH</name>
<dbReference type="OrthoDB" id="6151452at2759"/>